<dbReference type="SUPFAM" id="SSF51569">
    <property type="entry name" value="Aldolase"/>
    <property type="match status" value="1"/>
</dbReference>
<sequence>MKRLKIGTKYIGASNPIFIIAEAGVNHNGSMKLARKMIDAAASSGASAVKFQTFIAEEVMTEHAPKARYQIKNTGNSRSQIEMAKGFELPLADFKKLKDYADKKGIVFLSTPFDSISAEYLNKIGVEAFKISSGDLTNLPLLRQIASFGKPIILSTGMAGIKEIRGAVNTIYSEKNKQLVLLHCTSNYPAEFSNINLRAMATIAKRFKIPAGYSDHSVGIEVSIAAAALGACVIEKHFTLDCGLPGPDHLASIEPNQLIEMVNSIRNVERALGSGVKVPVKSEIDTMKVARKSIVAAVNIPKGIKINHKMLTIKRPGNGLPPKYLNQIIGKLAKRGILKDSLLNKERDLV</sequence>
<dbReference type="SUPFAM" id="SSF51269">
    <property type="entry name" value="AFP III-like domain"/>
    <property type="match status" value="1"/>
</dbReference>
<dbReference type="SMART" id="SM00858">
    <property type="entry name" value="SAF"/>
    <property type="match status" value="1"/>
</dbReference>
<dbReference type="InterPro" id="IPR020007">
    <property type="entry name" value="NeuB/NeuA"/>
</dbReference>
<dbReference type="InterPro" id="IPR013785">
    <property type="entry name" value="Aldolase_TIM"/>
</dbReference>
<dbReference type="Gene3D" id="3.90.1210.10">
    <property type="entry name" value="Antifreeze-like/N-acetylneuraminic acid synthase C-terminal domain"/>
    <property type="match status" value="1"/>
</dbReference>
<dbReference type="AlphaFoldDB" id="A0A1F4U3B0"/>
<gene>
    <name evidence="2" type="ORF">A2438_07655</name>
</gene>
<dbReference type="PANTHER" id="PTHR42966">
    <property type="entry name" value="N-ACETYLNEURAMINATE SYNTHASE"/>
    <property type="match status" value="1"/>
</dbReference>
<evidence type="ECO:0000259" key="1">
    <source>
        <dbReference type="PROSITE" id="PS50844"/>
    </source>
</evidence>
<organism evidence="2 3">
    <name type="scientific">candidate division WOR-1 bacterium RIFOXYC2_FULL_46_14</name>
    <dbReference type="NCBI Taxonomy" id="1802587"/>
    <lineage>
        <taxon>Bacteria</taxon>
        <taxon>Bacillati</taxon>
        <taxon>Saganbacteria</taxon>
    </lineage>
</organism>
<dbReference type="InterPro" id="IPR051690">
    <property type="entry name" value="PseI-like"/>
</dbReference>
<dbReference type="Pfam" id="PF08666">
    <property type="entry name" value="SAF"/>
    <property type="match status" value="1"/>
</dbReference>
<dbReference type="InterPro" id="IPR013132">
    <property type="entry name" value="PseI/NeuA/B-like_N"/>
</dbReference>
<dbReference type="PANTHER" id="PTHR42966:SF1">
    <property type="entry name" value="SIALIC ACID SYNTHASE"/>
    <property type="match status" value="1"/>
</dbReference>
<dbReference type="CDD" id="cd11615">
    <property type="entry name" value="SAF_NeuB_like"/>
    <property type="match status" value="1"/>
</dbReference>
<evidence type="ECO:0000313" key="2">
    <source>
        <dbReference type="EMBL" id="OGC39426.1"/>
    </source>
</evidence>
<reference evidence="2 3" key="1">
    <citation type="journal article" date="2016" name="Nat. Commun.">
        <title>Thousands of microbial genomes shed light on interconnected biogeochemical processes in an aquifer system.</title>
        <authorList>
            <person name="Anantharaman K."/>
            <person name="Brown C.T."/>
            <person name="Hug L.A."/>
            <person name="Sharon I."/>
            <person name="Castelle C.J."/>
            <person name="Probst A.J."/>
            <person name="Thomas B.C."/>
            <person name="Singh A."/>
            <person name="Wilkins M.J."/>
            <person name="Karaoz U."/>
            <person name="Brodie E.L."/>
            <person name="Williams K.H."/>
            <person name="Hubbard S.S."/>
            <person name="Banfield J.F."/>
        </authorList>
    </citation>
    <scope>NUCLEOTIDE SEQUENCE [LARGE SCALE GENOMIC DNA]</scope>
</reference>
<evidence type="ECO:0000313" key="3">
    <source>
        <dbReference type="Proteomes" id="UP000179242"/>
    </source>
</evidence>
<dbReference type="GO" id="GO:0016051">
    <property type="term" value="P:carbohydrate biosynthetic process"/>
    <property type="evidence" value="ECO:0007669"/>
    <property type="project" value="InterPro"/>
</dbReference>
<dbReference type="EMBL" id="MEUJ01000008">
    <property type="protein sequence ID" value="OGC39426.1"/>
    <property type="molecule type" value="Genomic_DNA"/>
</dbReference>
<feature type="domain" description="AFP-like" evidence="1">
    <location>
        <begin position="293"/>
        <end position="343"/>
    </location>
</feature>
<dbReference type="InterPro" id="IPR036732">
    <property type="entry name" value="AFP_Neu5c_C_sf"/>
</dbReference>
<dbReference type="Pfam" id="PF03102">
    <property type="entry name" value="NeuB"/>
    <property type="match status" value="1"/>
</dbReference>
<protein>
    <submittedName>
        <fullName evidence="2">N-acetylneuraminate synthase</fullName>
    </submittedName>
</protein>
<dbReference type="Gene3D" id="3.20.20.70">
    <property type="entry name" value="Aldolase class I"/>
    <property type="match status" value="1"/>
</dbReference>
<dbReference type="GO" id="GO:0047444">
    <property type="term" value="F:N-acylneuraminate-9-phosphate synthase activity"/>
    <property type="evidence" value="ECO:0007669"/>
    <property type="project" value="TreeGrafter"/>
</dbReference>
<dbReference type="InterPro" id="IPR013974">
    <property type="entry name" value="SAF"/>
</dbReference>
<dbReference type="Proteomes" id="UP000179242">
    <property type="component" value="Unassembled WGS sequence"/>
</dbReference>
<comment type="caution">
    <text evidence="2">The sequence shown here is derived from an EMBL/GenBank/DDBJ whole genome shotgun (WGS) entry which is preliminary data.</text>
</comment>
<dbReference type="InterPro" id="IPR006190">
    <property type="entry name" value="SAF_AFP_Neu5Ac"/>
</dbReference>
<dbReference type="InterPro" id="IPR057736">
    <property type="entry name" value="SAF_PseI/NeuA/NeuB"/>
</dbReference>
<proteinExistence type="predicted"/>
<accession>A0A1F4U3B0</accession>
<name>A0A1F4U3B0_UNCSA</name>
<dbReference type="NCBIfam" id="TIGR03569">
    <property type="entry name" value="NeuB_NnaB"/>
    <property type="match status" value="1"/>
</dbReference>
<dbReference type="PROSITE" id="PS50844">
    <property type="entry name" value="AFP_LIKE"/>
    <property type="match status" value="1"/>
</dbReference>